<dbReference type="InterPro" id="IPR002344">
    <property type="entry name" value="Lupus_La"/>
</dbReference>
<dbReference type="AlphaFoldDB" id="M5BSK2"/>
<dbReference type="PROSITE" id="PS50961">
    <property type="entry name" value="HTH_LA"/>
    <property type="match status" value="1"/>
</dbReference>
<evidence type="ECO:0000313" key="6">
    <source>
        <dbReference type="EMBL" id="CCO30174.1"/>
    </source>
</evidence>
<evidence type="ECO:0000313" key="7">
    <source>
        <dbReference type="Proteomes" id="UP000012065"/>
    </source>
</evidence>
<feature type="domain" description="HTH La-type RNA-binding" evidence="5">
    <location>
        <begin position="7"/>
        <end position="79"/>
    </location>
</feature>
<keyword evidence="3" id="KW-0539">Nucleus</keyword>
<dbReference type="GO" id="GO:1990904">
    <property type="term" value="C:ribonucleoprotein complex"/>
    <property type="evidence" value="ECO:0007669"/>
    <property type="project" value="InterPro"/>
</dbReference>
<dbReference type="InterPro" id="IPR045180">
    <property type="entry name" value="La_dom_prot"/>
</dbReference>
<dbReference type="GO" id="GO:0006396">
    <property type="term" value="P:RNA processing"/>
    <property type="evidence" value="ECO:0007669"/>
    <property type="project" value="InterPro"/>
</dbReference>
<evidence type="ECO:0000256" key="4">
    <source>
        <dbReference type="PROSITE-ProRule" id="PRU00332"/>
    </source>
</evidence>
<dbReference type="Proteomes" id="UP000012065">
    <property type="component" value="Unassembled WGS sequence"/>
</dbReference>
<evidence type="ECO:0000256" key="1">
    <source>
        <dbReference type="ARBA" id="ARBA00004123"/>
    </source>
</evidence>
<dbReference type="PANTHER" id="PTHR22792">
    <property type="entry name" value="LUPUS LA PROTEIN-RELATED"/>
    <property type="match status" value="1"/>
</dbReference>
<comment type="subcellular location">
    <subcellularLocation>
        <location evidence="1">Nucleus</location>
    </subcellularLocation>
</comment>
<dbReference type="InterPro" id="IPR036388">
    <property type="entry name" value="WH-like_DNA-bd_sf"/>
</dbReference>
<dbReference type="SUPFAM" id="SSF46785">
    <property type="entry name" value="Winged helix' DNA-binding domain"/>
    <property type="match status" value="1"/>
</dbReference>
<evidence type="ECO:0000256" key="2">
    <source>
        <dbReference type="ARBA" id="ARBA00022884"/>
    </source>
</evidence>
<keyword evidence="2 4" id="KW-0694">RNA-binding</keyword>
<accession>M5BSK2</accession>
<dbReference type="SMART" id="SM00715">
    <property type="entry name" value="LA"/>
    <property type="match status" value="1"/>
</dbReference>
<evidence type="ECO:0000256" key="3">
    <source>
        <dbReference type="ARBA" id="ARBA00023242"/>
    </source>
</evidence>
<comment type="caution">
    <text evidence="6">The sequence shown here is derived from an EMBL/GenBank/DDBJ whole genome shotgun (WGS) entry which is preliminary data.</text>
</comment>
<organism evidence="6 7">
    <name type="scientific">Thanatephorus cucumeris (strain AG1-IB / isolate 7/3/14)</name>
    <name type="common">Lettuce bottom rot fungus</name>
    <name type="synonym">Rhizoctonia solani</name>
    <dbReference type="NCBI Taxonomy" id="1108050"/>
    <lineage>
        <taxon>Eukaryota</taxon>
        <taxon>Fungi</taxon>
        <taxon>Dikarya</taxon>
        <taxon>Basidiomycota</taxon>
        <taxon>Agaricomycotina</taxon>
        <taxon>Agaricomycetes</taxon>
        <taxon>Cantharellales</taxon>
        <taxon>Ceratobasidiaceae</taxon>
        <taxon>Rhizoctonia</taxon>
        <taxon>Rhizoctonia solani AG-1</taxon>
    </lineage>
</organism>
<gene>
    <name evidence="6" type="ORF">BN14_04198</name>
</gene>
<dbReference type="EMBL" id="CAOJ01006037">
    <property type="protein sequence ID" value="CCO30174.1"/>
    <property type="molecule type" value="Genomic_DNA"/>
</dbReference>
<dbReference type="PRINTS" id="PR00302">
    <property type="entry name" value="LUPUSLA"/>
</dbReference>
<dbReference type="HOGENOM" id="CLU_2607672_0_0_1"/>
<dbReference type="PANTHER" id="PTHR22792:SF140">
    <property type="entry name" value="ACHILLES, ISOFORM A"/>
    <property type="match status" value="1"/>
</dbReference>
<evidence type="ECO:0000259" key="5">
    <source>
        <dbReference type="PROSITE" id="PS50961"/>
    </source>
</evidence>
<name>M5BSK2_THACB</name>
<reference evidence="6 7" key="1">
    <citation type="journal article" date="2013" name="J. Biotechnol.">
        <title>Establishment and interpretation of the genome sequence of the phytopathogenic fungus Rhizoctonia solani AG1-IB isolate 7/3/14.</title>
        <authorList>
            <person name="Wibberg D.W."/>
            <person name="Jelonek L.J."/>
            <person name="Rupp O.R."/>
            <person name="Hennig M.H."/>
            <person name="Eikmeyer F.E."/>
            <person name="Goesmann A.G."/>
            <person name="Hartmann A.H."/>
            <person name="Borriss R.B."/>
            <person name="Grosch R.G."/>
            <person name="Puehler A.P."/>
            <person name="Schlueter A.S."/>
        </authorList>
    </citation>
    <scope>NUCLEOTIDE SEQUENCE [LARGE SCALE GENOMIC DNA]</scope>
    <source>
        <strain evidence="7">AG1-IB / isolate 7/3/14</strain>
    </source>
</reference>
<dbReference type="Pfam" id="PF05383">
    <property type="entry name" value="La"/>
    <property type="match status" value="1"/>
</dbReference>
<dbReference type="GO" id="GO:0003729">
    <property type="term" value="F:mRNA binding"/>
    <property type="evidence" value="ECO:0007669"/>
    <property type="project" value="TreeGrafter"/>
</dbReference>
<protein>
    <submittedName>
        <fullName evidence="6">Rhizoctonia solani AG1-IB WGS project CAOJ00000000 data, isolate 7/3/14, contig 08900</fullName>
    </submittedName>
</protein>
<dbReference type="InterPro" id="IPR006630">
    <property type="entry name" value="La_HTH"/>
</dbReference>
<sequence>MASAAVDTPMATEDERATKQFEFYFSDANLPYDKFMWKLHTQTEEHWIPIATVASFKRMREFERTPPPPNPFISLLYPP</sequence>
<dbReference type="InterPro" id="IPR036390">
    <property type="entry name" value="WH_DNA-bd_sf"/>
</dbReference>
<dbReference type="GO" id="GO:0005634">
    <property type="term" value="C:nucleus"/>
    <property type="evidence" value="ECO:0007669"/>
    <property type="project" value="UniProtKB-SubCell"/>
</dbReference>
<proteinExistence type="predicted"/>
<dbReference type="Gene3D" id="1.10.10.10">
    <property type="entry name" value="Winged helix-like DNA-binding domain superfamily/Winged helix DNA-binding domain"/>
    <property type="match status" value="1"/>
</dbReference>